<dbReference type="PANTHER" id="PTHR43019">
    <property type="entry name" value="SERINE ENDOPROTEASE DEGS"/>
    <property type="match status" value="1"/>
</dbReference>
<dbReference type="Gene3D" id="2.40.10.10">
    <property type="entry name" value="Trypsin-like serine proteases"/>
    <property type="match status" value="2"/>
</dbReference>
<dbReference type="PANTHER" id="PTHR43019:SF23">
    <property type="entry name" value="PROTEASE DO-LIKE 5, CHLOROPLASTIC"/>
    <property type="match status" value="1"/>
</dbReference>
<accession>A0A6M3JIM8</accession>
<reference evidence="1" key="1">
    <citation type="submission" date="2020-03" db="EMBL/GenBank/DDBJ databases">
        <title>The deep terrestrial virosphere.</title>
        <authorList>
            <person name="Holmfeldt K."/>
            <person name="Nilsson E."/>
            <person name="Simone D."/>
            <person name="Lopez-Fernandez M."/>
            <person name="Wu X."/>
            <person name="de Brujin I."/>
            <person name="Lundin D."/>
            <person name="Andersson A."/>
            <person name="Bertilsson S."/>
            <person name="Dopson M."/>
        </authorList>
    </citation>
    <scope>NUCLEOTIDE SEQUENCE</scope>
    <source>
        <strain evidence="1">MM415A04446</strain>
    </source>
</reference>
<sequence length="275" mass="31144">MTIQELHQRILYPVVRVRTKKAGGSGTVIYSKPNQHGKYESFIMTCAHVIDDAIEVKKEWDSFLKKKIEKEFTEQVQVEVFDYVDLSKVNSSNALRADIIAYDKIVDIAILKLDSPKPCPYIAKLIEKDNVDSVKLFTDAYASGCSLGHDPICNQGQVTYVNEKIENKQYFMSNCSSIFGNSGGALFLADTGEQIGITARISAIQLGFGVDIITWMGFSIAPSEIYKFIDEQELKFLYDSSDTFEAAMKRREKKQRESLMARKIDEESDEPKEEE</sequence>
<gene>
    <name evidence="1" type="ORF">MM415A04446_0002</name>
</gene>
<protein>
    <submittedName>
        <fullName evidence="1">Putative trypsin-like peptidase domain containing protein</fullName>
    </submittedName>
</protein>
<dbReference type="SUPFAM" id="SSF50494">
    <property type="entry name" value="Trypsin-like serine proteases"/>
    <property type="match status" value="1"/>
</dbReference>
<proteinExistence type="predicted"/>
<dbReference type="AlphaFoldDB" id="A0A6M3JIM8"/>
<dbReference type="EMBL" id="MT141722">
    <property type="protein sequence ID" value="QJA69620.1"/>
    <property type="molecule type" value="Genomic_DNA"/>
</dbReference>
<dbReference type="Pfam" id="PF13365">
    <property type="entry name" value="Trypsin_2"/>
    <property type="match status" value="1"/>
</dbReference>
<dbReference type="InterPro" id="IPR009003">
    <property type="entry name" value="Peptidase_S1_PA"/>
</dbReference>
<name>A0A6M3JIM8_9ZZZZ</name>
<organism evidence="1">
    <name type="scientific">viral metagenome</name>
    <dbReference type="NCBI Taxonomy" id="1070528"/>
    <lineage>
        <taxon>unclassified sequences</taxon>
        <taxon>metagenomes</taxon>
        <taxon>organismal metagenomes</taxon>
    </lineage>
</organism>
<evidence type="ECO:0000313" key="1">
    <source>
        <dbReference type="EMBL" id="QJA69620.1"/>
    </source>
</evidence>
<dbReference type="InterPro" id="IPR043504">
    <property type="entry name" value="Peptidase_S1_PA_chymotrypsin"/>
</dbReference>